<evidence type="ECO:0000313" key="3">
    <source>
        <dbReference type="Proteomes" id="UP001626550"/>
    </source>
</evidence>
<sequence length="284" mass="31292">MRGGCRSGHEWCGVLWGQTGKRATNCFSFNSESGRRGSSARTLYATGLESSEETSSKSKPSKRSISGRNAIDPVANCGTKVYPLSDRWEEVPANGGVSCPSWADAECGRQWCHHKNEKAMLLGWVQHQVRRDPYSGQDCHGLVYQPAWPAGDSILQMALYRNDMPFVYKHQNETEENHKPSKPTRVKESRIVTDLFGADVNYAGGAAEGIFSAVYQDAGMVPDGTPCSLGSVWMLSFILQMCYNGSCVPLRTIRKRQASYCNCGGYGVSANSSDHSDLTHHRLH</sequence>
<accession>A0ABD2Q2S4</accession>
<comment type="caution">
    <text evidence="2">The sequence shown here is derived from an EMBL/GenBank/DDBJ whole genome shotgun (WGS) entry which is preliminary data.</text>
</comment>
<evidence type="ECO:0000313" key="2">
    <source>
        <dbReference type="EMBL" id="KAL3313921.1"/>
    </source>
</evidence>
<reference evidence="2 3" key="1">
    <citation type="submission" date="2024-11" db="EMBL/GenBank/DDBJ databases">
        <title>Adaptive evolution of stress response genes in parasites aligns with host niche diversity.</title>
        <authorList>
            <person name="Hahn C."/>
            <person name="Resl P."/>
        </authorList>
    </citation>
    <scope>NUCLEOTIDE SEQUENCE [LARGE SCALE GENOMIC DNA]</scope>
    <source>
        <strain evidence="2">EGGRZ-B1_66</strain>
        <tissue evidence="2">Body</tissue>
    </source>
</reference>
<dbReference type="EMBL" id="JBJKFK010001153">
    <property type="protein sequence ID" value="KAL3313921.1"/>
    <property type="molecule type" value="Genomic_DNA"/>
</dbReference>
<protein>
    <submittedName>
        <fullName evidence="2">Uncharacterized protein</fullName>
    </submittedName>
</protein>
<evidence type="ECO:0000256" key="1">
    <source>
        <dbReference type="SAM" id="MobiDB-lite"/>
    </source>
</evidence>
<dbReference type="AlphaFoldDB" id="A0ABD2Q2S4"/>
<keyword evidence="3" id="KW-1185">Reference proteome</keyword>
<name>A0ABD2Q2S4_9PLAT</name>
<organism evidence="2 3">
    <name type="scientific">Cichlidogyrus casuarinus</name>
    <dbReference type="NCBI Taxonomy" id="1844966"/>
    <lineage>
        <taxon>Eukaryota</taxon>
        <taxon>Metazoa</taxon>
        <taxon>Spiralia</taxon>
        <taxon>Lophotrochozoa</taxon>
        <taxon>Platyhelminthes</taxon>
        <taxon>Monogenea</taxon>
        <taxon>Monopisthocotylea</taxon>
        <taxon>Dactylogyridea</taxon>
        <taxon>Ancyrocephalidae</taxon>
        <taxon>Cichlidogyrus</taxon>
    </lineage>
</organism>
<gene>
    <name evidence="2" type="ORF">Ciccas_007473</name>
</gene>
<proteinExistence type="predicted"/>
<dbReference type="Proteomes" id="UP001626550">
    <property type="component" value="Unassembled WGS sequence"/>
</dbReference>
<feature type="region of interest" description="Disordered" evidence="1">
    <location>
        <begin position="46"/>
        <end position="70"/>
    </location>
</feature>